<feature type="domain" description="DUF732" evidence="2">
    <location>
        <begin position="38"/>
        <end position="110"/>
    </location>
</feature>
<keyword evidence="4" id="KW-1185">Reference proteome</keyword>
<dbReference type="Proteomes" id="UP000829992">
    <property type="component" value="Chromosome"/>
</dbReference>
<name>A0ABY4Q169_9ACTN</name>
<dbReference type="RefSeq" id="WP_249590275.1">
    <property type="nucleotide sequence ID" value="NZ_BAAAQL010000004.1"/>
</dbReference>
<proteinExistence type="predicted"/>
<reference evidence="3 4" key="1">
    <citation type="submission" date="2022-05" db="EMBL/GenBank/DDBJ databases">
        <authorList>
            <person name="Zhou X."/>
            <person name="Li K."/>
            <person name="Man Y."/>
        </authorList>
    </citation>
    <scope>NUCLEOTIDE SEQUENCE [LARGE SCALE GENOMIC DNA]</scope>
    <source>
        <strain evidence="3 4">MS405</strain>
    </source>
</reference>
<dbReference type="PROSITE" id="PS51257">
    <property type="entry name" value="PROKAR_LIPOPROTEIN"/>
    <property type="match status" value="1"/>
</dbReference>
<evidence type="ECO:0000256" key="1">
    <source>
        <dbReference type="SAM" id="SignalP"/>
    </source>
</evidence>
<feature type="chain" id="PRO_5045346328" evidence="1">
    <location>
        <begin position="24"/>
        <end position="114"/>
    </location>
</feature>
<protein>
    <submittedName>
        <fullName evidence="3">DUF732 domain-containing protein</fullName>
    </submittedName>
</protein>
<feature type="signal peptide" evidence="1">
    <location>
        <begin position="1"/>
        <end position="23"/>
    </location>
</feature>
<dbReference type="Pfam" id="PF05305">
    <property type="entry name" value="DUF732"/>
    <property type="match status" value="1"/>
</dbReference>
<evidence type="ECO:0000313" key="3">
    <source>
        <dbReference type="EMBL" id="UQT58914.1"/>
    </source>
</evidence>
<evidence type="ECO:0000259" key="2">
    <source>
        <dbReference type="Pfam" id="PF05305"/>
    </source>
</evidence>
<gene>
    <name evidence="3" type="ORF">M4V62_29845</name>
</gene>
<dbReference type="InterPro" id="IPR007969">
    <property type="entry name" value="DUF732"/>
</dbReference>
<evidence type="ECO:0000313" key="4">
    <source>
        <dbReference type="Proteomes" id="UP000829992"/>
    </source>
</evidence>
<dbReference type="EMBL" id="CP097289">
    <property type="protein sequence ID" value="UQT58914.1"/>
    <property type="molecule type" value="Genomic_DNA"/>
</dbReference>
<organism evidence="3 4">
    <name type="scientific">Streptomyces durmitorensis</name>
    <dbReference type="NCBI Taxonomy" id="319947"/>
    <lineage>
        <taxon>Bacteria</taxon>
        <taxon>Bacillati</taxon>
        <taxon>Actinomycetota</taxon>
        <taxon>Actinomycetes</taxon>
        <taxon>Kitasatosporales</taxon>
        <taxon>Streptomycetaceae</taxon>
        <taxon>Streptomyces</taxon>
    </lineage>
</organism>
<accession>A0ABY4Q169</accession>
<sequence>MALRPFGLGVGALVLLAGGTTTACGGDSEPTSPQQQENQDFLDVLEQQDVLSTKTDKGLIQLGRSVCKNSDAFNSELSYLAVAELQGQDPSLDQEEAERVMQAAIKTFCPGREG</sequence>
<keyword evidence="1" id="KW-0732">Signal</keyword>